<accession>A0A6J7IJC8</accession>
<dbReference type="AlphaFoldDB" id="A0A6J7IJC8"/>
<proteinExistence type="predicted"/>
<reference evidence="1" key="1">
    <citation type="submission" date="2020-05" db="EMBL/GenBank/DDBJ databases">
        <authorList>
            <person name="Chiriac C."/>
            <person name="Salcher M."/>
            <person name="Ghai R."/>
            <person name="Kavagutti S V."/>
        </authorList>
    </citation>
    <scope>NUCLEOTIDE SEQUENCE</scope>
</reference>
<evidence type="ECO:0000313" key="1">
    <source>
        <dbReference type="EMBL" id="CAB4930871.1"/>
    </source>
</evidence>
<organism evidence="1">
    <name type="scientific">freshwater metagenome</name>
    <dbReference type="NCBI Taxonomy" id="449393"/>
    <lineage>
        <taxon>unclassified sequences</taxon>
        <taxon>metagenomes</taxon>
        <taxon>ecological metagenomes</taxon>
    </lineage>
</organism>
<protein>
    <submittedName>
        <fullName evidence="1">Unannotated protein</fullName>
    </submittedName>
</protein>
<sequence length="230" mass="25880">MSTDIVMFTERNIEGHWRPGVIDDEPDIDAEVSRLVAEAREFGRSDDLTEEQLISACRAAAAAVPGLERNYYAFAALNGVRAEMLDDPPLMIASPAEGGVPRETRAQERRLMWEMHGESYIKALHEGHQESWTPEESHRHTHERLEALAGCSLVEPPMDVHTLDNNHVSLELIVGFFWADHHSVGVLPLPRVLAYDWDSVPDGREFVSAIIAAAEDVDPSELRLVFWYDN</sequence>
<gene>
    <name evidence="1" type="ORF">UFOPK3720_00708</name>
</gene>
<name>A0A6J7IJC8_9ZZZZ</name>
<dbReference type="EMBL" id="CAFBNB010000112">
    <property type="protein sequence ID" value="CAB4930871.1"/>
    <property type="molecule type" value="Genomic_DNA"/>
</dbReference>